<sequence length="99" mass="11490">MCDISTEEQLLEIAKNAAESGESLKFEYKKHIGFLIRHLNVFPQPYNTLETSRNTIFLFAISSLDLLGELDNLLTPERRQGYIDWIYNLQFTNGTLLYT</sequence>
<evidence type="ECO:0000313" key="4">
    <source>
        <dbReference type="WBParaSite" id="Csp11.Scaffold630.g19448.t1"/>
    </source>
</evidence>
<name>A0A1I7UUE4_9PELO</name>
<dbReference type="AlphaFoldDB" id="A0A1I7UUE4"/>
<dbReference type="Pfam" id="PF00432">
    <property type="entry name" value="Prenyltrans"/>
    <property type="match status" value="1"/>
</dbReference>
<dbReference type="eggNOG" id="KOG0367">
    <property type="taxonomic scope" value="Eukaryota"/>
</dbReference>
<dbReference type="WBParaSite" id="Csp11.Scaffold630.g19448.t1">
    <property type="protein sequence ID" value="Csp11.Scaffold630.g19448.t1"/>
    <property type="gene ID" value="Csp11.Scaffold630.g19448"/>
</dbReference>
<accession>A0A1I7UUE4</accession>
<evidence type="ECO:0000313" key="3">
    <source>
        <dbReference type="Proteomes" id="UP000095282"/>
    </source>
</evidence>
<dbReference type="InterPro" id="IPR001330">
    <property type="entry name" value="Prenyltrans"/>
</dbReference>
<dbReference type="SUPFAM" id="SSF48239">
    <property type="entry name" value="Terpenoid cyclases/Protein prenyltransferases"/>
    <property type="match status" value="1"/>
</dbReference>
<keyword evidence="3" id="KW-1185">Reference proteome</keyword>
<keyword evidence="1" id="KW-0677">Repeat</keyword>
<dbReference type="Gene3D" id="1.50.10.20">
    <property type="match status" value="1"/>
</dbReference>
<proteinExistence type="predicted"/>
<reference evidence="4" key="1">
    <citation type="submission" date="2016-11" db="UniProtKB">
        <authorList>
            <consortium name="WormBaseParasite"/>
        </authorList>
    </citation>
    <scope>IDENTIFICATION</scope>
</reference>
<protein>
    <submittedName>
        <fullName evidence="4">NR LBD domain-containing protein</fullName>
    </submittedName>
</protein>
<dbReference type="InterPro" id="IPR008930">
    <property type="entry name" value="Terpenoid_cyclase/PrenylTrfase"/>
</dbReference>
<evidence type="ECO:0000256" key="1">
    <source>
        <dbReference type="ARBA" id="ARBA00022737"/>
    </source>
</evidence>
<dbReference type="GO" id="GO:0003824">
    <property type="term" value="F:catalytic activity"/>
    <property type="evidence" value="ECO:0007669"/>
    <property type="project" value="InterPro"/>
</dbReference>
<organism evidence="3 4">
    <name type="scientific">Caenorhabditis tropicalis</name>
    <dbReference type="NCBI Taxonomy" id="1561998"/>
    <lineage>
        <taxon>Eukaryota</taxon>
        <taxon>Metazoa</taxon>
        <taxon>Ecdysozoa</taxon>
        <taxon>Nematoda</taxon>
        <taxon>Chromadorea</taxon>
        <taxon>Rhabditida</taxon>
        <taxon>Rhabditina</taxon>
        <taxon>Rhabditomorpha</taxon>
        <taxon>Rhabditoidea</taxon>
        <taxon>Rhabditidae</taxon>
        <taxon>Peloderinae</taxon>
        <taxon>Caenorhabditis</taxon>
    </lineage>
</organism>
<dbReference type="STRING" id="1561998.A0A1I7UUE4"/>
<evidence type="ECO:0000259" key="2">
    <source>
        <dbReference type="Pfam" id="PF00432"/>
    </source>
</evidence>
<feature type="domain" description="Prenyltransferase alpha-alpha toroid" evidence="2">
    <location>
        <begin position="26"/>
        <end position="94"/>
    </location>
</feature>
<dbReference type="Proteomes" id="UP000095282">
    <property type="component" value="Unplaced"/>
</dbReference>